<feature type="compositionally biased region" description="Polar residues" evidence="1">
    <location>
        <begin position="904"/>
        <end position="919"/>
    </location>
</feature>
<feature type="compositionally biased region" description="Basic and acidic residues" evidence="1">
    <location>
        <begin position="644"/>
        <end position="653"/>
    </location>
</feature>
<feature type="compositionally biased region" description="Acidic residues" evidence="1">
    <location>
        <begin position="554"/>
        <end position="563"/>
    </location>
</feature>
<feature type="region of interest" description="Disordered" evidence="1">
    <location>
        <begin position="490"/>
        <end position="683"/>
    </location>
</feature>
<reference evidence="3" key="1">
    <citation type="submission" date="2021-03" db="EMBL/GenBank/DDBJ databases">
        <authorList>
            <person name="Tagirdzhanova G."/>
        </authorList>
    </citation>
    <scope>NUCLEOTIDE SEQUENCE</scope>
</reference>
<feature type="compositionally biased region" description="Low complexity" evidence="1">
    <location>
        <begin position="579"/>
        <end position="593"/>
    </location>
</feature>
<feature type="compositionally biased region" description="Pro residues" evidence="1">
    <location>
        <begin position="855"/>
        <end position="864"/>
    </location>
</feature>
<sequence length="1133" mass="126322">MVEPESTDHATNTPASPTRPTEPYFIVPPGFRPNTFFVGMEKEYQELDRRLFDKRRRDGTACVLLHGQAGGGKSHLARQYVNKNRKKFGGGVFWVTAKSKEERYHAFWNLKQKVVCRDQPELCDGVNSNEFVQMVKTWFEGRQDWLMVFDGVTVERDEDTTDFAKFVPDSRNSSIIYISRARNLESKQRLLRPFPIKVGPLKEEDAKKLLFKELHIKRPTEAEKKKASELVRNVGGLPLAINAISHRLADTHEPLTKYKLSYSANPAIEGTYNRILDDLQRLGHMEAWNLIHVLCWFGHEIPVEMVHLGLRILRTDVEVRAIEMGGRPDINTTFGELMRYALIERNELDDGDSMSSSRNSLVDPEPIDMLRVHSVVQNFCCDSLNGKGLLPQWLGYAVRLFSFSYHQADIKIKQRPDTARVSDYRYYKVHGQRLWDHSVHYENKTQDLGSIREVLQPTLKMIDDEILQHEPGSSQESLKNGIFQISIFDRTSSSSDSGPGPITPDYRPTPPPLDNETLFGFPKGKTADSPGSLDAASAGIRPKVVGFSPRMSDLDDIGYDSEQEGQRTSRPMQHDISGSTERPSTPSRAPPAADSHDEGWHVVPSAKKPRKPRGRRDLGNFRPTKVRPQTDIDRESVTGSVARSDPDGTRVRETSPAFKSLKKVQSRSPPPSRNGIASFFQRGTLGRAAATPVTQPTWAGIAAGRAGQQPPPQQGINAPDSGIVGRSAAPMIMERGRSRESLRSRRGNAQSSPSPLGSDFVPRRGSAANAAENIRTSPAYPTYATDYPATGFQYTTPHPGSSSSLTQISHGWPTEGRLPYYTPPPLGLNVAPLPVEDSITITTKRPLPPDLREQPPSPFFPPPGSHYSSQQQSRTSPNQNYQQVYDAPYPPPVMPAIPKGYYSQPMSRNHSDQSRNSAAETDPVRYPSDFSPRILPSDALRERHPDGRPFRKSPKTDFAQPIYSAHSSPRIQPHDLSHTGGWAYPSPSHSAPDAHDMSMSRSSSGPGVAVSDAPGGIVRFDTAGSVQFGEHQPISLEEARRRTWQHEARLRERHGEMEALKEVDEERWRQMRVQEWERQKGSVLQEGEGRRVSAPYPENNLIPTEEGIVAGSGPRGLSASNMDEAVGLGVNFG</sequence>
<feature type="region of interest" description="Disordered" evidence="1">
    <location>
        <begin position="1084"/>
        <end position="1121"/>
    </location>
</feature>
<keyword evidence="4" id="KW-1185">Reference proteome</keyword>
<dbReference type="PANTHER" id="PTHR48187:SF2">
    <property type="entry name" value="LD21810P"/>
    <property type="match status" value="1"/>
</dbReference>
<dbReference type="InterPro" id="IPR027417">
    <property type="entry name" value="P-loop_NTPase"/>
</dbReference>
<feature type="region of interest" description="Disordered" evidence="1">
    <location>
        <begin position="703"/>
        <end position="773"/>
    </location>
</feature>
<gene>
    <name evidence="3" type="ORF">IMSHALPRED_007139</name>
</gene>
<dbReference type="Pfam" id="PF00931">
    <property type="entry name" value="NB-ARC"/>
    <property type="match status" value="1"/>
</dbReference>
<name>A0A8H3FJM2_9LECA</name>
<evidence type="ECO:0000313" key="3">
    <source>
        <dbReference type="EMBL" id="CAF9927161.1"/>
    </source>
</evidence>
<dbReference type="GO" id="GO:0043531">
    <property type="term" value="F:ADP binding"/>
    <property type="evidence" value="ECO:0007669"/>
    <property type="project" value="InterPro"/>
</dbReference>
<dbReference type="InterPro" id="IPR002182">
    <property type="entry name" value="NB-ARC"/>
</dbReference>
<comment type="caution">
    <text evidence="3">The sequence shown here is derived from an EMBL/GenBank/DDBJ whole genome shotgun (WGS) entry which is preliminary data.</text>
</comment>
<dbReference type="AlphaFoldDB" id="A0A8H3FJM2"/>
<feature type="compositionally biased region" description="Low complexity" evidence="1">
    <location>
        <begin position="490"/>
        <end position="506"/>
    </location>
</feature>
<feature type="compositionally biased region" description="Basic and acidic residues" evidence="1">
    <location>
        <begin position="734"/>
        <end position="743"/>
    </location>
</feature>
<organism evidence="3 4">
    <name type="scientific">Imshaugia aleurites</name>
    <dbReference type="NCBI Taxonomy" id="172621"/>
    <lineage>
        <taxon>Eukaryota</taxon>
        <taxon>Fungi</taxon>
        <taxon>Dikarya</taxon>
        <taxon>Ascomycota</taxon>
        <taxon>Pezizomycotina</taxon>
        <taxon>Lecanoromycetes</taxon>
        <taxon>OSLEUM clade</taxon>
        <taxon>Lecanoromycetidae</taxon>
        <taxon>Lecanorales</taxon>
        <taxon>Lecanorineae</taxon>
        <taxon>Parmeliaceae</taxon>
        <taxon>Imshaugia</taxon>
    </lineage>
</organism>
<feature type="compositionally biased region" description="Basic and acidic residues" evidence="1">
    <location>
        <begin position="939"/>
        <end position="949"/>
    </location>
</feature>
<accession>A0A8H3FJM2</accession>
<dbReference type="PANTHER" id="PTHR48187">
    <property type="entry name" value="LD21810P"/>
    <property type="match status" value="1"/>
</dbReference>
<feature type="domain" description="NB-ARC" evidence="2">
    <location>
        <begin position="42"/>
        <end position="212"/>
    </location>
</feature>
<evidence type="ECO:0000313" key="4">
    <source>
        <dbReference type="Proteomes" id="UP000664534"/>
    </source>
</evidence>
<feature type="compositionally biased region" description="Polar residues" evidence="1">
    <location>
        <begin position="9"/>
        <end position="19"/>
    </location>
</feature>
<feature type="compositionally biased region" description="Polar residues" evidence="1">
    <location>
        <begin position="866"/>
        <end position="883"/>
    </location>
</feature>
<feature type="region of interest" description="Disordered" evidence="1">
    <location>
        <begin position="1"/>
        <end position="23"/>
    </location>
</feature>
<evidence type="ECO:0000256" key="1">
    <source>
        <dbReference type="SAM" id="MobiDB-lite"/>
    </source>
</evidence>
<feature type="region of interest" description="Disordered" evidence="1">
    <location>
        <begin position="985"/>
        <end position="1010"/>
    </location>
</feature>
<feature type="region of interest" description="Disordered" evidence="1">
    <location>
        <begin position="843"/>
        <end position="958"/>
    </location>
</feature>
<proteinExistence type="predicted"/>
<dbReference type="Proteomes" id="UP000664534">
    <property type="component" value="Unassembled WGS sequence"/>
</dbReference>
<evidence type="ECO:0000259" key="2">
    <source>
        <dbReference type="Pfam" id="PF00931"/>
    </source>
</evidence>
<protein>
    <recommendedName>
        <fullName evidence="2">NB-ARC domain-containing protein</fullName>
    </recommendedName>
</protein>
<dbReference type="SUPFAM" id="SSF52540">
    <property type="entry name" value="P-loop containing nucleoside triphosphate hydrolases"/>
    <property type="match status" value="1"/>
</dbReference>
<dbReference type="Gene3D" id="3.40.50.300">
    <property type="entry name" value="P-loop containing nucleotide triphosphate hydrolases"/>
    <property type="match status" value="1"/>
</dbReference>
<feature type="compositionally biased region" description="Low complexity" evidence="1">
    <location>
        <begin position="703"/>
        <end position="719"/>
    </location>
</feature>
<dbReference type="EMBL" id="CAJPDT010000045">
    <property type="protein sequence ID" value="CAF9927161.1"/>
    <property type="molecule type" value="Genomic_DNA"/>
</dbReference>
<dbReference type="OrthoDB" id="5086500at2759"/>